<organism evidence="1 2">
    <name type="scientific">Trichonephila inaurata madagascariensis</name>
    <dbReference type="NCBI Taxonomy" id="2747483"/>
    <lineage>
        <taxon>Eukaryota</taxon>
        <taxon>Metazoa</taxon>
        <taxon>Ecdysozoa</taxon>
        <taxon>Arthropoda</taxon>
        <taxon>Chelicerata</taxon>
        <taxon>Arachnida</taxon>
        <taxon>Araneae</taxon>
        <taxon>Araneomorphae</taxon>
        <taxon>Entelegynae</taxon>
        <taxon>Araneoidea</taxon>
        <taxon>Nephilidae</taxon>
        <taxon>Trichonephila</taxon>
        <taxon>Trichonephila inaurata</taxon>
    </lineage>
</organism>
<dbReference type="EMBL" id="BMAV01017920">
    <property type="protein sequence ID" value="GFY69978.1"/>
    <property type="molecule type" value="Genomic_DNA"/>
</dbReference>
<dbReference type="Proteomes" id="UP000886998">
    <property type="component" value="Unassembled WGS sequence"/>
</dbReference>
<comment type="caution">
    <text evidence="1">The sequence shown here is derived from an EMBL/GenBank/DDBJ whole genome shotgun (WGS) entry which is preliminary data.</text>
</comment>
<proteinExistence type="predicted"/>
<dbReference type="AlphaFoldDB" id="A0A8X7CIH8"/>
<evidence type="ECO:0000313" key="2">
    <source>
        <dbReference type="Proteomes" id="UP000886998"/>
    </source>
</evidence>
<evidence type="ECO:0000313" key="1">
    <source>
        <dbReference type="EMBL" id="GFY69978.1"/>
    </source>
</evidence>
<sequence length="105" mass="11898">MNEKMRKGPGWDFVSDALRWQDLLSNVETGWHFSRGLPDKSVACARQGRSFKRRSQPGIAYSSSFTTTQQSYIQTMVLSPKHIHDTNSFAAAFNDVPFKPNNCIT</sequence>
<keyword evidence="2" id="KW-1185">Reference proteome</keyword>
<protein>
    <submittedName>
        <fullName evidence="1">Uncharacterized protein</fullName>
    </submittedName>
</protein>
<accession>A0A8X7CIH8</accession>
<name>A0A8X7CIH8_9ARAC</name>
<gene>
    <name evidence="1" type="ORF">TNIN_439471</name>
</gene>
<reference evidence="1" key="1">
    <citation type="submission" date="2020-08" db="EMBL/GenBank/DDBJ databases">
        <title>Multicomponent nature underlies the extraordinary mechanical properties of spider dragline silk.</title>
        <authorList>
            <person name="Kono N."/>
            <person name="Nakamura H."/>
            <person name="Mori M."/>
            <person name="Yoshida Y."/>
            <person name="Ohtoshi R."/>
            <person name="Malay A.D."/>
            <person name="Moran D.A.P."/>
            <person name="Tomita M."/>
            <person name="Numata K."/>
            <person name="Arakawa K."/>
        </authorList>
    </citation>
    <scope>NUCLEOTIDE SEQUENCE</scope>
</reference>